<dbReference type="Proteomes" id="UP001527925">
    <property type="component" value="Unassembled WGS sequence"/>
</dbReference>
<keyword evidence="4" id="KW-1185">Reference proteome</keyword>
<evidence type="ECO:0000313" key="3">
    <source>
        <dbReference type="EMBL" id="KAL2918603.1"/>
    </source>
</evidence>
<evidence type="ECO:0000313" key="4">
    <source>
        <dbReference type="Proteomes" id="UP001527925"/>
    </source>
</evidence>
<dbReference type="PANTHER" id="PTHR14465:SF0">
    <property type="entry name" value="IQ DOMAIN-CONTAINING PROTEIN H"/>
    <property type="match status" value="1"/>
</dbReference>
<dbReference type="PROSITE" id="PS50096">
    <property type="entry name" value="IQ"/>
    <property type="match status" value="1"/>
</dbReference>
<evidence type="ECO:0000256" key="1">
    <source>
        <dbReference type="SAM" id="MobiDB-lite"/>
    </source>
</evidence>
<dbReference type="Pfam" id="PF24923">
    <property type="entry name" value="ATP-grasp_IQCH"/>
    <property type="match status" value="1"/>
</dbReference>
<dbReference type="InterPro" id="IPR038752">
    <property type="entry name" value="IQCH"/>
</dbReference>
<proteinExistence type="predicted"/>
<feature type="compositionally biased region" description="Low complexity" evidence="1">
    <location>
        <begin position="1004"/>
        <end position="1021"/>
    </location>
</feature>
<feature type="region of interest" description="Disordered" evidence="1">
    <location>
        <begin position="999"/>
        <end position="1030"/>
    </location>
</feature>
<gene>
    <name evidence="3" type="ORF">HK105_202004</name>
</gene>
<comment type="caution">
    <text evidence="3">The sequence shown here is derived from an EMBL/GenBank/DDBJ whole genome shotgun (WGS) entry which is preliminary data.</text>
</comment>
<protein>
    <recommendedName>
        <fullName evidence="2">IQCH-like ATP-grasp domain-containing protein</fullName>
    </recommendedName>
</protein>
<feature type="domain" description="IQCH-like ATP-grasp" evidence="2">
    <location>
        <begin position="242"/>
        <end position="479"/>
    </location>
</feature>
<feature type="region of interest" description="Disordered" evidence="1">
    <location>
        <begin position="761"/>
        <end position="984"/>
    </location>
</feature>
<name>A0ABR4NGE3_9FUNG</name>
<accession>A0ABR4NGE3</accession>
<dbReference type="EMBL" id="JADGIZ020000006">
    <property type="protein sequence ID" value="KAL2918603.1"/>
    <property type="molecule type" value="Genomic_DNA"/>
</dbReference>
<organism evidence="3 4">
    <name type="scientific">Polyrhizophydium stewartii</name>
    <dbReference type="NCBI Taxonomy" id="2732419"/>
    <lineage>
        <taxon>Eukaryota</taxon>
        <taxon>Fungi</taxon>
        <taxon>Fungi incertae sedis</taxon>
        <taxon>Chytridiomycota</taxon>
        <taxon>Chytridiomycota incertae sedis</taxon>
        <taxon>Chytridiomycetes</taxon>
        <taxon>Rhizophydiales</taxon>
        <taxon>Rhizophydiales incertae sedis</taxon>
        <taxon>Polyrhizophydium</taxon>
    </lineage>
</organism>
<sequence length="1030" mass="114693">MGRVDAVTSTAGQRYRAKDGFMAAVVKIQATWRMHKLRVIHLEFVEKLRAGERFRQKWLIRRLISRIQASRESYKGRAWHSLMHFGASIILHLPSMTFGTTTCAKYENMHSWQIRQLGRLIDLLDPNVSVIYVTTLLSADVERFLKQTIGFTFDLSELIRAKRLLLITLKKPEFCAETVSLAGILMCTPVALRKISSFIKDQQAYMVPAACGRAELDLAHAFNIPVYGSFEANLELAHCRTAQRDIIIRSGVPHTPGASRLKDERSLYHELDRLIKQHPHITRWLFKIDKEMEGRGIAYVDVRELHAESESAHDEDEVDAETTTSRLLRGSVLSHCNHPLRDKMYRCVHFLRRDLWTSWNHYLKSFLFFGGVIEACAPHADHESESLEYPIVHFLIEPDNAVKILATSSLRSVDHSKLVAFVDLVARDCIDRGIMGHITCEFVAWKLADMFEHTIWCTAIKPHFTENMSQAYFMLLMTACPALHPDGKIYYDLNLARRLNLRYLSKVPYVDMDKVRQVSNTERIYDEADYEERVGIYAPRLIHQNLEVLDSRLFGGLCLESGIVFDSKWKSGTHIPLVECYGKQSYAMMCINRNLETALEMMLQNIVIIARRLTGPVAVHSNFMEVAQHLSHMLSNVRPYSYVHKPAVTKASPNAQKLSDLENALNNHIALPVSRMLGLLEELGKLKDDRSSKRGMSPTTINLLNAGIPSKMLANFYSDFGREKLEVPDKSSKRNATRVPPGLPMDEYMAIMEHLAGLDDDGAEEVSSNSGAEANPPPPMPLSAVQRRSSATRPSLPMFNRPSAQSGPGMLSVNTGTQGGSTPSGSARPSATNRDPPPASTPLVPTAPQSLPPLASRPSDQAAQPPPADPKPDLQPSSPRQAPAPREYTPVASQSGPHQSADPAAMRVAIMRGQSLAVFKEEKPVRTPSPLAKPRRRSTIGPASPDRLSTATSPVPDSPSVGGVQAPSRRGSSRRASEMDIPVAKLAAQPRVRWTQSMARIDSEAAATSTPGTETPPAAAAFKRRLPDRR</sequence>
<dbReference type="PANTHER" id="PTHR14465">
    <property type="entry name" value="IQ DOMAIN-CONTAINING PROTEIN H"/>
    <property type="match status" value="1"/>
</dbReference>
<reference evidence="3 4" key="1">
    <citation type="submission" date="2023-09" db="EMBL/GenBank/DDBJ databases">
        <title>Pangenome analysis of Batrachochytrium dendrobatidis and related Chytrids.</title>
        <authorList>
            <person name="Yacoub M.N."/>
            <person name="Stajich J.E."/>
            <person name="James T.Y."/>
        </authorList>
    </citation>
    <scope>NUCLEOTIDE SEQUENCE [LARGE SCALE GENOMIC DNA]</scope>
    <source>
        <strain evidence="3 4">JEL0888</strain>
    </source>
</reference>
<evidence type="ECO:0000259" key="2">
    <source>
        <dbReference type="Pfam" id="PF24923"/>
    </source>
</evidence>
<dbReference type="InterPro" id="IPR056855">
    <property type="entry name" value="ATP-grasp_IQCH"/>
</dbReference>